<accession>A0A517SPV1</accession>
<keyword evidence="2" id="KW-1185">Reference proteome</keyword>
<protein>
    <submittedName>
        <fullName evidence="1">Uncharacterized protein</fullName>
    </submittedName>
</protein>
<gene>
    <name evidence="1" type="ORF">SV7mr_06400</name>
</gene>
<dbReference type="Proteomes" id="UP000315003">
    <property type="component" value="Chromosome"/>
</dbReference>
<proteinExistence type="predicted"/>
<evidence type="ECO:0000313" key="1">
    <source>
        <dbReference type="EMBL" id="QDT58151.1"/>
    </source>
</evidence>
<name>A0A517SPV1_9BACT</name>
<dbReference type="AlphaFoldDB" id="A0A517SPV1"/>
<organism evidence="1 2">
    <name type="scientific">Stieleria bergensis</name>
    <dbReference type="NCBI Taxonomy" id="2528025"/>
    <lineage>
        <taxon>Bacteria</taxon>
        <taxon>Pseudomonadati</taxon>
        <taxon>Planctomycetota</taxon>
        <taxon>Planctomycetia</taxon>
        <taxon>Pirellulales</taxon>
        <taxon>Pirellulaceae</taxon>
        <taxon>Stieleria</taxon>
    </lineage>
</organism>
<evidence type="ECO:0000313" key="2">
    <source>
        <dbReference type="Proteomes" id="UP000315003"/>
    </source>
</evidence>
<sequence>MLENHGARIRPIEQEFASVNQHAIRDAFQTPPKSWRTRSITLICQENRRQTTR</sequence>
<dbReference type="EMBL" id="CP036272">
    <property type="protein sequence ID" value="QDT58151.1"/>
    <property type="molecule type" value="Genomic_DNA"/>
</dbReference>
<reference evidence="1 2" key="1">
    <citation type="submission" date="2019-02" db="EMBL/GenBank/DDBJ databases">
        <title>Deep-cultivation of Planctomycetes and their phenomic and genomic characterization uncovers novel biology.</title>
        <authorList>
            <person name="Wiegand S."/>
            <person name="Jogler M."/>
            <person name="Boedeker C."/>
            <person name="Pinto D."/>
            <person name="Vollmers J."/>
            <person name="Rivas-Marin E."/>
            <person name="Kohn T."/>
            <person name="Peeters S.H."/>
            <person name="Heuer A."/>
            <person name="Rast P."/>
            <person name="Oberbeckmann S."/>
            <person name="Bunk B."/>
            <person name="Jeske O."/>
            <person name="Meyerdierks A."/>
            <person name="Storesund J.E."/>
            <person name="Kallscheuer N."/>
            <person name="Luecker S."/>
            <person name="Lage O.M."/>
            <person name="Pohl T."/>
            <person name="Merkel B.J."/>
            <person name="Hornburger P."/>
            <person name="Mueller R.-W."/>
            <person name="Bruemmer F."/>
            <person name="Labrenz M."/>
            <person name="Spormann A.M."/>
            <person name="Op den Camp H."/>
            <person name="Overmann J."/>
            <person name="Amann R."/>
            <person name="Jetten M.S.M."/>
            <person name="Mascher T."/>
            <person name="Medema M.H."/>
            <person name="Devos D.P."/>
            <person name="Kaster A.-K."/>
            <person name="Ovreas L."/>
            <person name="Rohde M."/>
            <person name="Galperin M.Y."/>
            <person name="Jogler C."/>
        </authorList>
    </citation>
    <scope>NUCLEOTIDE SEQUENCE [LARGE SCALE GENOMIC DNA]</scope>
    <source>
        <strain evidence="1 2">SV_7m_r</strain>
    </source>
</reference>